<evidence type="ECO:0000259" key="2">
    <source>
        <dbReference type="Pfam" id="PF00975"/>
    </source>
</evidence>
<dbReference type="PANTHER" id="PTHR11487:SF0">
    <property type="entry name" value="S-ACYL FATTY ACID SYNTHASE THIOESTERASE, MEDIUM CHAIN"/>
    <property type="match status" value="1"/>
</dbReference>
<evidence type="ECO:0000256" key="1">
    <source>
        <dbReference type="ARBA" id="ARBA00007169"/>
    </source>
</evidence>
<dbReference type="EMBL" id="BAABAT010000018">
    <property type="protein sequence ID" value="GAA4254353.1"/>
    <property type="molecule type" value="Genomic_DNA"/>
</dbReference>
<dbReference type="Gene3D" id="3.40.50.1820">
    <property type="entry name" value="alpha/beta hydrolase"/>
    <property type="match status" value="1"/>
</dbReference>
<comment type="caution">
    <text evidence="3">The sequence shown here is derived from an EMBL/GenBank/DDBJ whole genome shotgun (WGS) entry which is preliminary data.</text>
</comment>
<dbReference type="Proteomes" id="UP001500620">
    <property type="component" value="Unassembled WGS sequence"/>
</dbReference>
<keyword evidence="4" id="KW-1185">Reference proteome</keyword>
<reference evidence="4" key="1">
    <citation type="journal article" date="2019" name="Int. J. Syst. Evol. Microbiol.">
        <title>The Global Catalogue of Microorganisms (GCM) 10K type strain sequencing project: providing services to taxonomists for standard genome sequencing and annotation.</title>
        <authorList>
            <consortium name="The Broad Institute Genomics Platform"/>
            <consortium name="The Broad Institute Genome Sequencing Center for Infectious Disease"/>
            <person name="Wu L."/>
            <person name="Ma J."/>
        </authorList>
    </citation>
    <scope>NUCLEOTIDE SEQUENCE [LARGE SCALE GENOMIC DNA]</scope>
    <source>
        <strain evidence="4">JCM 17441</strain>
    </source>
</reference>
<organism evidence="3 4">
    <name type="scientific">Dactylosporangium darangshiense</name>
    <dbReference type="NCBI Taxonomy" id="579108"/>
    <lineage>
        <taxon>Bacteria</taxon>
        <taxon>Bacillati</taxon>
        <taxon>Actinomycetota</taxon>
        <taxon>Actinomycetes</taxon>
        <taxon>Micromonosporales</taxon>
        <taxon>Micromonosporaceae</taxon>
        <taxon>Dactylosporangium</taxon>
    </lineage>
</organism>
<dbReference type="InterPro" id="IPR012223">
    <property type="entry name" value="TEII"/>
</dbReference>
<sequence length="250" mass="27455">MSGYLTREPGPGDALRLFCFHHAGGAASVYSPWPARLAPAVTVLPVQLPGRETRRREPRLRDMATLVERLEEHLDPFLDRPFAFYGHSMGALVALRMTLQRYRMSRTTPVQLLVAAFPAPHLPQAAVPPADIPDDDLLRWMTGIGGISPALLRYPEWVRTATDLVRDDLALCRSGRLAAPVSLPCFVHAFYGTTDPLMSPQSALAWRPYGGAGFAVHPVPGGHLFHHESAAALLPRLHALLSTSPELLRL</sequence>
<accession>A0ABP8DF09</accession>
<evidence type="ECO:0000313" key="4">
    <source>
        <dbReference type="Proteomes" id="UP001500620"/>
    </source>
</evidence>
<dbReference type="PANTHER" id="PTHR11487">
    <property type="entry name" value="THIOESTERASE"/>
    <property type="match status" value="1"/>
</dbReference>
<dbReference type="Pfam" id="PF00975">
    <property type="entry name" value="Thioesterase"/>
    <property type="match status" value="1"/>
</dbReference>
<keyword evidence="3" id="KW-0378">Hydrolase</keyword>
<name>A0ABP8DF09_9ACTN</name>
<protein>
    <submittedName>
        <fullName evidence="3">Alpha/beta fold hydrolase</fullName>
    </submittedName>
</protein>
<dbReference type="RefSeq" id="WP_345131392.1">
    <property type="nucleotide sequence ID" value="NZ_BAABAT010000018.1"/>
</dbReference>
<proteinExistence type="inferred from homology"/>
<feature type="domain" description="Thioesterase" evidence="2">
    <location>
        <begin position="16"/>
        <end position="239"/>
    </location>
</feature>
<dbReference type="InterPro" id="IPR001031">
    <property type="entry name" value="Thioesterase"/>
</dbReference>
<gene>
    <name evidence="3" type="ORF">GCM10022255_058730</name>
</gene>
<comment type="similarity">
    <text evidence="1">Belongs to the thioesterase family.</text>
</comment>
<dbReference type="SUPFAM" id="SSF53474">
    <property type="entry name" value="alpha/beta-Hydrolases"/>
    <property type="match status" value="1"/>
</dbReference>
<dbReference type="GO" id="GO:0016787">
    <property type="term" value="F:hydrolase activity"/>
    <property type="evidence" value="ECO:0007669"/>
    <property type="project" value="UniProtKB-KW"/>
</dbReference>
<evidence type="ECO:0000313" key="3">
    <source>
        <dbReference type="EMBL" id="GAA4254353.1"/>
    </source>
</evidence>
<dbReference type="InterPro" id="IPR029058">
    <property type="entry name" value="AB_hydrolase_fold"/>
</dbReference>